<gene>
    <name evidence="7" type="ORF">H9872_07900</name>
</gene>
<dbReference type="EMBL" id="JAHLFQ010000183">
    <property type="protein sequence ID" value="MBU3804664.1"/>
    <property type="molecule type" value="Genomic_DNA"/>
</dbReference>
<evidence type="ECO:0000256" key="4">
    <source>
        <dbReference type="ARBA" id="ARBA00022989"/>
    </source>
</evidence>
<evidence type="ECO:0000313" key="7">
    <source>
        <dbReference type="EMBL" id="MBU3804664.1"/>
    </source>
</evidence>
<evidence type="ECO:0000256" key="2">
    <source>
        <dbReference type="ARBA" id="ARBA00022475"/>
    </source>
</evidence>
<reference evidence="7" key="2">
    <citation type="submission" date="2021-04" db="EMBL/GenBank/DDBJ databases">
        <authorList>
            <person name="Gilroy R."/>
        </authorList>
    </citation>
    <scope>NUCLEOTIDE SEQUENCE</scope>
    <source>
        <strain evidence="7">B5-657</strain>
    </source>
</reference>
<dbReference type="InterPro" id="IPR005598">
    <property type="entry name" value="ATP_synth_I"/>
</dbReference>
<dbReference type="AlphaFoldDB" id="A0A9E2NM20"/>
<evidence type="ECO:0000256" key="5">
    <source>
        <dbReference type="ARBA" id="ARBA00023136"/>
    </source>
</evidence>
<evidence type="ECO:0000256" key="1">
    <source>
        <dbReference type="ARBA" id="ARBA00004651"/>
    </source>
</evidence>
<reference evidence="7" key="1">
    <citation type="journal article" date="2021" name="PeerJ">
        <title>Extensive microbial diversity within the chicken gut microbiome revealed by metagenomics and culture.</title>
        <authorList>
            <person name="Gilroy R."/>
            <person name="Ravi A."/>
            <person name="Getino M."/>
            <person name="Pursley I."/>
            <person name="Horton D.L."/>
            <person name="Alikhan N.F."/>
            <person name="Baker D."/>
            <person name="Gharbi K."/>
            <person name="Hall N."/>
            <person name="Watson M."/>
            <person name="Adriaenssens E.M."/>
            <person name="Foster-Nyarko E."/>
            <person name="Jarju S."/>
            <person name="Secka A."/>
            <person name="Antonio M."/>
            <person name="Oren A."/>
            <person name="Chaudhuri R.R."/>
            <person name="La Ragione R."/>
            <person name="Hildebrand F."/>
            <person name="Pallen M.J."/>
        </authorList>
    </citation>
    <scope>NUCLEOTIDE SEQUENCE</scope>
    <source>
        <strain evidence="7">B5-657</strain>
    </source>
</reference>
<feature type="transmembrane region" description="Helical" evidence="6">
    <location>
        <begin position="36"/>
        <end position="53"/>
    </location>
</feature>
<dbReference type="Proteomes" id="UP000824229">
    <property type="component" value="Unassembled WGS sequence"/>
</dbReference>
<proteinExistence type="predicted"/>
<keyword evidence="4 6" id="KW-1133">Transmembrane helix</keyword>
<dbReference type="GO" id="GO:0005886">
    <property type="term" value="C:plasma membrane"/>
    <property type="evidence" value="ECO:0007669"/>
    <property type="project" value="UniProtKB-SubCell"/>
</dbReference>
<feature type="transmembrane region" description="Helical" evidence="6">
    <location>
        <begin position="12"/>
        <end position="30"/>
    </location>
</feature>
<keyword evidence="2" id="KW-1003">Cell membrane</keyword>
<evidence type="ECO:0000313" key="8">
    <source>
        <dbReference type="Proteomes" id="UP000824229"/>
    </source>
</evidence>
<comment type="caution">
    <text evidence="7">The sequence shown here is derived from an EMBL/GenBank/DDBJ whole genome shotgun (WGS) entry which is preliminary data.</text>
</comment>
<name>A0A9E2NM20_9FIRM</name>
<dbReference type="Pfam" id="PF03899">
    <property type="entry name" value="ATP-synt_I"/>
    <property type="match status" value="1"/>
</dbReference>
<organism evidence="7 8">
    <name type="scientific">Candidatus Cellulosilyticum pullistercoris</name>
    <dbReference type="NCBI Taxonomy" id="2838521"/>
    <lineage>
        <taxon>Bacteria</taxon>
        <taxon>Bacillati</taxon>
        <taxon>Bacillota</taxon>
        <taxon>Clostridia</taxon>
        <taxon>Lachnospirales</taxon>
        <taxon>Cellulosilyticaceae</taxon>
        <taxon>Cellulosilyticum</taxon>
    </lineage>
</organism>
<evidence type="ECO:0000256" key="6">
    <source>
        <dbReference type="SAM" id="Phobius"/>
    </source>
</evidence>
<protein>
    <submittedName>
        <fullName evidence="7">ATP synthase subunit I</fullName>
    </submittedName>
</protein>
<keyword evidence="3 6" id="KW-0812">Transmembrane</keyword>
<evidence type="ECO:0000256" key="3">
    <source>
        <dbReference type="ARBA" id="ARBA00022692"/>
    </source>
</evidence>
<sequence length="131" mass="14840">MNKDMLKKNLLIVYMILFSLIIEIIGILLVNNKMSFTKGILFGLIFSILKLGLMKHTIEKAVMMPEGKAQKYTNVQYMIRYILTGIVLLVAALEPSIDIIGVFFGLLSMKVAAYMQFFINKRNEAKTNSGK</sequence>
<keyword evidence="5 6" id="KW-0472">Membrane</keyword>
<accession>A0A9E2NM20</accession>
<comment type="subcellular location">
    <subcellularLocation>
        <location evidence="1">Cell membrane</location>
        <topology evidence="1">Multi-pass membrane protein</topology>
    </subcellularLocation>
</comment>